<evidence type="ECO:0000313" key="22">
    <source>
        <dbReference type="Proteomes" id="UP000694240"/>
    </source>
</evidence>
<comment type="subcellular location">
    <subcellularLocation>
        <location evidence="1">Membrane</location>
        <topology evidence="1">Single-pass type I membrane protein</topology>
    </subcellularLocation>
</comment>
<keyword evidence="8 21" id="KW-0418">Kinase</keyword>
<dbReference type="EC" id="2.7.11.1" evidence="2"/>
<evidence type="ECO:0000256" key="2">
    <source>
        <dbReference type="ARBA" id="ARBA00012513"/>
    </source>
</evidence>
<dbReference type="InterPro" id="IPR001245">
    <property type="entry name" value="Ser-Thr/Tyr_kinase_cat_dom"/>
</dbReference>
<feature type="binding site" evidence="16">
    <location>
        <position position="346"/>
    </location>
    <ligand>
        <name>ATP</name>
        <dbReference type="ChEBI" id="CHEBI:30616"/>
    </ligand>
</feature>
<dbReference type="InterPro" id="IPR045874">
    <property type="entry name" value="LRK10/LRL21-25-like"/>
</dbReference>
<dbReference type="Pfam" id="PF00069">
    <property type="entry name" value="Pkinase"/>
    <property type="match status" value="1"/>
</dbReference>
<dbReference type="Pfam" id="PF07714">
    <property type="entry name" value="PK_Tyr_Ser-Thr"/>
    <property type="match status" value="1"/>
</dbReference>
<dbReference type="AlphaFoldDB" id="A0A8T2D1D1"/>
<keyword evidence="12" id="KW-0675">Receptor</keyword>
<dbReference type="PROSITE" id="PS50011">
    <property type="entry name" value="PROTEIN_KINASE_DOM"/>
    <property type="match status" value="2"/>
</dbReference>
<dbReference type="InterPro" id="IPR017441">
    <property type="entry name" value="Protein_kinase_ATP_BS"/>
</dbReference>
<dbReference type="PROSITE" id="PS00107">
    <property type="entry name" value="PROTEIN_KINASE_ATP"/>
    <property type="match status" value="1"/>
</dbReference>
<protein>
    <recommendedName>
        <fullName evidence="2">non-specific serine/threonine protein kinase</fullName>
        <ecNumber evidence="2">2.7.11.1</ecNumber>
    </recommendedName>
</protein>
<dbReference type="GO" id="GO:0016020">
    <property type="term" value="C:membrane"/>
    <property type="evidence" value="ECO:0007669"/>
    <property type="project" value="UniProtKB-SubCell"/>
</dbReference>
<feature type="transmembrane region" description="Helical" evidence="18">
    <location>
        <begin position="260"/>
        <end position="283"/>
    </location>
</feature>
<organism evidence="21 22">
    <name type="scientific">Arabidopsis thaliana x Arabidopsis arenosa</name>
    <dbReference type="NCBI Taxonomy" id="1240361"/>
    <lineage>
        <taxon>Eukaryota</taxon>
        <taxon>Viridiplantae</taxon>
        <taxon>Streptophyta</taxon>
        <taxon>Embryophyta</taxon>
        <taxon>Tracheophyta</taxon>
        <taxon>Spermatophyta</taxon>
        <taxon>Magnoliopsida</taxon>
        <taxon>eudicotyledons</taxon>
        <taxon>Gunneridae</taxon>
        <taxon>Pentapetalae</taxon>
        <taxon>rosids</taxon>
        <taxon>malvids</taxon>
        <taxon>Brassicales</taxon>
        <taxon>Brassicaceae</taxon>
        <taxon>Camelineae</taxon>
        <taxon>Arabidopsis</taxon>
    </lineage>
</organism>
<gene>
    <name evidence="21" type="ORF">ISN45_At05g032540</name>
</gene>
<reference evidence="21 22" key="1">
    <citation type="submission" date="2020-12" db="EMBL/GenBank/DDBJ databases">
        <title>Concerted genomic and epigenomic changes stabilize Arabidopsis allopolyploids.</title>
        <authorList>
            <person name="Chen Z."/>
        </authorList>
    </citation>
    <scope>NUCLEOTIDE SEQUENCE [LARGE SCALE GENOMIC DNA]</scope>
    <source>
        <strain evidence="21">Allo738</strain>
        <tissue evidence="21">Leaf</tissue>
    </source>
</reference>
<evidence type="ECO:0000256" key="1">
    <source>
        <dbReference type="ARBA" id="ARBA00004479"/>
    </source>
</evidence>
<comment type="catalytic activity">
    <reaction evidence="14">
        <text>L-threonyl-[protein] + ATP = O-phospho-L-threonyl-[protein] + ADP + H(+)</text>
        <dbReference type="Rhea" id="RHEA:46608"/>
        <dbReference type="Rhea" id="RHEA-COMP:11060"/>
        <dbReference type="Rhea" id="RHEA-COMP:11605"/>
        <dbReference type="ChEBI" id="CHEBI:15378"/>
        <dbReference type="ChEBI" id="CHEBI:30013"/>
        <dbReference type="ChEBI" id="CHEBI:30616"/>
        <dbReference type="ChEBI" id="CHEBI:61977"/>
        <dbReference type="ChEBI" id="CHEBI:456216"/>
        <dbReference type="EC" id="2.7.11.1"/>
    </reaction>
</comment>
<evidence type="ECO:0000256" key="14">
    <source>
        <dbReference type="ARBA" id="ARBA00047899"/>
    </source>
</evidence>
<dbReference type="GO" id="GO:0004674">
    <property type="term" value="F:protein serine/threonine kinase activity"/>
    <property type="evidence" value="ECO:0007669"/>
    <property type="project" value="UniProtKB-KW"/>
</dbReference>
<evidence type="ECO:0000256" key="18">
    <source>
        <dbReference type="SAM" id="Phobius"/>
    </source>
</evidence>
<dbReference type="FunFam" id="1.10.510.10:FF:000590">
    <property type="entry name" value="PR5-like receptor kinase"/>
    <property type="match status" value="2"/>
</dbReference>
<dbReference type="SMART" id="SM00220">
    <property type="entry name" value="S_TKc"/>
    <property type="match status" value="2"/>
</dbReference>
<comment type="catalytic activity">
    <reaction evidence="15">
        <text>L-seryl-[protein] + ATP = O-phospho-L-seryl-[protein] + ADP + H(+)</text>
        <dbReference type="Rhea" id="RHEA:17989"/>
        <dbReference type="Rhea" id="RHEA-COMP:9863"/>
        <dbReference type="Rhea" id="RHEA-COMP:11604"/>
        <dbReference type="ChEBI" id="CHEBI:15378"/>
        <dbReference type="ChEBI" id="CHEBI:29999"/>
        <dbReference type="ChEBI" id="CHEBI:30616"/>
        <dbReference type="ChEBI" id="CHEBI:83421"/>
        <dbReference type="ChEBI" id="CHEBI:456216"/>
        <dbReference type="EC" id="2.7.11.1"/>
    </reaction>
</comment>
<evidence type="ECO:0000256" key="6">
    <source>
        <dbReference type="ARBA" id="ARBA00022729"/>
    </source>
</evidence>
<evidence type="ECO:0000256" key="7">
    <source>
        <dbReference type="ARBA" id="ARBA00022741"/>
    </source>
</evidence>
<dbReference type="InterPro" id="IPR025287">
    <property type="entry name" value="WAK_GUB"/>
</dbReference>
<dbReference type="InterPro" id="IPR000719">
    <property type="entry name" value="Prot_kinase_dom"/>
</dbReference>
<evidence type="ECO:0000256" key="17">
    <source>
        <dbReference type="SAM" id="MobiDB-lite"/>
    </source>
</evidence>
<keyword evidence="5 18" id="KW-0812">Transmembrane</keyword>
<evidence type="ECO:0000256" key="10">
    <source>
        <dbReference type="ARBA" id="ARBA00022989"/>
    </source>
</evidence>
<feature type="compositionally biased region" description="Polar residues" evidence="17">
    <location>
        <begin position="1180"/>
        <end position="1200"/>
    </location>
</feature>
<dbReference type="GO" id="GO:0030247">
    <property type="term" value="F:polysaccharide binding"/>
    <property type="evidence" value="ECO:0007669"/>
    <property type="project" value="InterPro"/>
</dbReference>
<keyword evidence="3" id="KW-0723">Serine/threonine-protein kinase</keyword>
<dbReference type="EMBL" id="JAEFBK010000005">
    <property type="protein sequence ID" value="KAG7604170.1"/>
    <property type="molecule type" value="Genomic_DNA"/>
</dbReference>
<evidence type="ECO:0000313" key="21">
    <source>
        <dbReference type="EMBL" id="KAG7604170.1"/>
    </source>
</evidence>
<name>A0A8T2D1D1_9BRAS</name>
<evidence type="ECO:0000256" key="8">
    <source>
        <dbReference type="ARBA" id="ARBA00022777"/>
    </source>
</evidence>
<keyword evidence="7 16" id="KW-0547">Nucleotide-binding</keyword>
<evidence type="ECO:0000256" key="15">
    <source>
        <dbReference type="ARBA" id="ARBA00048679"/>
    </source>
</evidence>
<feature type="region of interest" description="Disordered" evidence="17">
    <location>
        <begin position="1166"/>
        <end position="1200"/>
    </location>
</feature>
<evidence type="ECO:0000256" key="9">
    <source>
        <dbReference type="ARBA" id="ARBA00022840"/>
    </source>
</evidence>
<evidence type="ECO:0000256" key="3">
    <source>
        <dbReference type="ARBA" id="ARBA00022527"/>
    </source>
</evidence>
<keyword evidence="11 18" id="KW-0472">Membrane</keyword>
<evidence type="ECO:0000256" key="16">
    <source>
        <dbReference type="PROSITE-ProRule" id="PRU10141"/>
    </source>
</evidence>
<keyword evidence="6 19" id="KW-0732">Signal</keyword>
<dbReference type="InterPro" id="IPR032872">
    <property type="entry name" value="WAK_assoc_C"/>
</dbReference>
<proteinExistence type="predicted"/>
<keyword evidence="10 18" id="KW-1133">Transmembrane helix</keyword>
<keyword evidence="9 16" id="KW-0067">ATP-binding</keyword>
<evidence type="ECO:0000259" key="20">
    <source>
        <dbReference type="PROSITE" id="PS50011"/>
    </source>
</evidence>
<accession>A0A8T2D1D1</accession>
<keyword evidence="13" id="KW-0325">Glycoprotein</keyword>
<feature type="signal peptide" evidence="19">
    <location>
        <begin position="1"/>
        <end position="33"/>
    </location>
</feature>
<comment type="caution">
    <text evidence="21">The sequence shown here is derived from an EMBL/GenBank/DDBJ whole genome shotgun (WGS) entry which is preliminary data.</text>
</comment>
<dbReference type="Pfam" id="PF13947">
    <property type="entry name" value="GUB_WAK_bind"/>
    <property type="match status" value="2"/>
</dbReference>
<keyword evidence="4" id="KW-0808">Transferase</keyword>
<feature type="domain" description="Protein kinase" evidence="20">
    <location>
        <begin position="887"/>
        <end position="1176"/>
    </location>
</feature>
<evidence type="ECO:0000256" key="19">
    <source>
        <dbReference type="SAM" id="SignalP"/>
    </source>
</evidence>
<dbReference type="PROSITE" id="PS00108">
    <property type="entry name" value="PROTEIN_KINASE_ST"/>
    <property type="match status" value="2"/>
</dbReference>
<keyword evidence="22" id="KW-1185">Reference proteome</keyword>
<feature type="domain" description="Protein kinase" evidence="20">
    <location>
        <begin position="318"/>
        <end position="567"/>
    </location>
</feature>
<evidence type="ECO:0000256" key="13">
    <source>
        <dbReference type="ARBA" id="ARBA00023180"/>
    </source>
</evidence>
<evidence type="ECO:0000256" key="11">
    <source>
        <dbReference type="ARBA" id="ARBA00023136"/>
    </source>
</evidence>
<dbReference type="InterPro" id="IPR008271">
    <property type="entry name" value="Ser/Thr_kinase_AS"/>
</dbReference>
<dbReference type="GO" id="GO:0005524">
    <property type="term" value="F:ATP binding"/>
    <property type="evidence" value="ECO:0007669"/>
    <property type="project" value="UniProtKB-UniRule"/>
</dbReference>
<dbReference type="Pfam" id="PF14380">
    <property type="entry name" value="WAK_assoc"/>
    <property type="match status" value="1"/>
</dbReference>
<sequence>MFSPVLFRFSKPNSFLVLLFFLSYIHFLPCAQSQRGLCDTLFRCGDLIAGFPFWGVARPQPCGHPSLELHCQTQSNSTSLIISSLMYRVLEVNTNTSTLKLVRQDFSGPFCSASFSGATLTPELFELLPDYKTLSAYYLCNPGLHYPAKFTCPNKGVGSIHQDDLYHNHCGGIFNITVPIDYAPEEGALNVNNLERVLKKGFEVKLSIDERLCQDCKTNGGICSYHVATPVCCKTNSSSEPKCTPMMPSGSSGVSKKPKIGIGFVCGVLGATLISGCLLCFFFQKRRTSHHLRPRDNNLKGLVQLKQYSYAEVRKITKLFSHTVGKGGFGTVYGGNLCDGRKVAVKILKDFKSNGEDFINEVASMSQTSHVNIVSLLGFCYEGSKRAIVIALGVARGLDYLHHGCKTRIVHFDIKPQNILLDENLCPKVSDFGLAKLCEKRESILSLLDARGTIGYIAPEVFSGMYGRVSHKSDVYSYGMLVLEMIGAKNKEIEETAASNSSSAYFPDWIYKNLENGEDTWKFCDEISREDKEVAKKMTLVGLWCIQPSPLNRPPMNRIVEMMEGSLDVLEVPPKHSIHYSAEPLPQLSSFSEENSNYTEEEEILKEENNQKFKAVVFTHLMDSLSSMGFQTASFFLILLFLFYHLPCVPSQQERSRLCKPFQCGDITVGFPFWGENRQSDCGHFSLKLNCNKPSNTTSLTISGHNYSVLHIDNKSNILSLSRQDFSGPFCSASFSSTPLRSDLFQNLQPYRNLTVFYMCDPRRHFFGNFTCPVKGLGSVVQNSTYRKLCDKSFSVTVPTSYVPEEEALNLTHLESVLRKGLEVKLKISEMSGQECVTTDGNSGFTRFCCTNVSGPEISCLTSITTMNNGTYSDNRPFLVTIGTAFYLNERRIAKAARIQHLEALGTLRGGRLRDGRKVAVKVLKDSKGNCEDFINEVASMSQTSHVNIVTLLGFCYEGSKRAIIYEFLENGSLDQSLNLYVSTLYGIALGVARGLEYLHYGCKTRIVHFDIKPQNVLLDENLRPKVADFGLAKLCEKQESILSLLDTRGTIGYIAPELFSRMYGSVSHKSDVYSYGMLVLEMIGARNKERVQNADPNNSSAYFPDWIYKDLENFDNTRLLGDGLTREEEKNAKKMILVGLWCIQFRPSDRPSMNKVVEMMEGSLDSLDPPPKPLLHMPMQNNNAESSQLSVESSIYSEV</sequence>
<dbReference type="PANTHER" id="PTHR27009">
    <property type="entry name" value="RUST RESISTANCE KINASE LR10-RELATED"/>
    <property type="match status" value="1"/>
</dbReference>
<dbReference type="Proteomes" id="UP000694240">
    <property type="component" value="Chromosome 5"/>
</dbReference>
<feature type="transmembrane region" description="Helical" evidence="18">
    <location>
        <begin position="628"/>
        <end position="646"/>
    </location>
</feature>
<evidence type="ECO:0000256" key="5">
    <source>
        <dbReference type="ARBA" id="ARBA00022692"/>
    </source>
</evidence>
<evidence type="ECO:0000256" key="4">
    <source>
        <dbReference type="ARBA" id="ARBA00022679"/>
    </source>
</evidence>
<feature type="chain" id="PRO_5035867258" description="non-specific serine/threonine protein kinase" evidence="19">
    <location>
        <begin position="34"/>
        <end position="1200"/>
    </location>
</feature>
<evidence type="ECO:0000256" key="12">
    <source>
        <dbReference type="ARBA" id="ARBA00023170"/>
    </source>
</evidence>